<keyword evidence="2" id="KW-0805">Transcription regulation</keyword>
<name>A0AAV5KY56_9ROSI</name>
<accession>A0AAV5KY56</accession>
<dbReference type="GO" id="GO:0003677">
    <property type="term" value="F:DNA binding"/>
    <property type="evidence" value="ECO:0007669"/>
    <property type="project" value="UniProtKB-KW"/>
</dbReference>
<evidence type="ECO:0000256" key="6">
    <source>
        <dbReference type="SAM" id="MobiDB-lite"/>
    </source>
</evidence>
<evidence type="ECO:0000256" key="5">
    <source>
        <dbReference type="ARBA" id="ARBA00023242"/>
    </source>
</evidence>
<dbReference type="Proteomes" id="UP001054252">
    <property type="component" value="Unassembled WGS sequence"/>
</dbReference>
<dbReference type="SMART" id="SM01019">
    <property type="entry name" value="B3"/>
    <property type="match status" value="2"/>
</dbReference>
<sequence>MKLQALPEKFAKHFKKKLPETVTLKSPSGFTWDVGLTTIVDTLFFDRGWQTFVKDHSLKENDFLIFKYDGVSNFDVLMFDGLSLCEKAGSYFVRKCHTKRKMNETAFEIIDNSSQDELEGTPKKFAENDIWKKKLGKNSSTICSKSKKKLQISHKGIKTLHKTKNSSAGNERPSVCLALRALSRPGNGMPEAGTCSLRKMLALDEEKEAQSFTSIFPNFVKIIRKFNIIGSHTLKIPRKFSRTHLPACKTEIVLRNLQGECWTVNSVPEKGQKAHTFCGGWMTFVRDNDIKVGDVCIFELVSKNEMRVHISGVGTRVLDHQRSPSSESETFRVQPPVHSTQTVD</sequence>
<dbReference type="Pfam" id="PF02362">
    <property type="entry name" value="B3"/>
    <property type="match status" value="2"/>
</dbReference>
<organism evidence="8 9">
    <name type="scientific">Rubroshorea leprosula</name>
    <dbReference type="NCBI Taxonomy" id="152421"/>
    <lineage>
        <taxon>Eukaryota</taxon>
        <taxon>Viridiplantae</taxon>
        <taxon>Streptophyta</taxon>
        <taxon>Embryophyta</taxon>
        <taxon>Tracheophyta</taxon>
        <taxon>Spermatophyta</taxon>
        <taxon>Magnoliopsida</taxon>
        <taxon>eudicotyledons</taxon>
        <taxon>Gunneridae</taxon>
        <taxon>Pentapetalae</taxon>
        <taxon>rosids</taxon>
        <taxon>malvids</taxon>
        <taxon>Malvales</taxon>
        <taxon>Dipterocarpaceae</taxon>
        <taxon>Rubroshorea</taxon>
    </lineage>
</organism>
<evidence type="ECO:0000256" key="4">
    <source>
        <dbReference type="ARBA" id="ARBA00023163"/>
    </source>
</evidence>
<evidence type="ECO:0000313" key="9">
    <source>
        <dbReference type="Proteomes" id="UP001054252"/>
    </source>
</evidence>
<keyword evidence="4" id="KW-0804">Transcription</keyword>
<evidence type="ECO:0000256" key="2">
    <source>
        <dbReference type="ARBA" id="ARBA00023015"/>
    </source>
</evidence>
<evidence type="ECO:0000259" key="7">
    <source>
        <dbReference type="PROSITE" id="PS50863"/>
    </source>
</evidence>
<dbReference type="AlphaFoldDB" id="A0AAV5KY56"/>
<reference evidence="8 9" key="1">
    <citation type="journal article" date="2021" name="Commun. Biol.">
        <title>The genome of Shorea leprosula (Dipterocarpaceae) highlights the ecological relevance of drought in aseasonal tropical rainforests.</title>
        <authorList>
            <person name="Ng K.K.S."/>
            <person name="Kobayashi M.J."/>
            <person name="Fawcett J.A."/>
            <person name="Hatakeyama M."/>
            <person name="Paape T."/>
            <person name="Ng C.H."/>
            <person name="Ang C.C."/>
            <person name="Tnah L.H."/>
            <person name="Lee C.T."/>
            <person name="Nishiyama T."/>
            <person name="Sese J."/>
            <person name="O'Brien M.J."/>
            <person name="Copetti D."/>
            <person name="Mohd Noor M.I."/>
            <person name="Ong R.C."/>
            <person name="Putra M."/>
            <person name="Sireger I.Z."/>
            <person name="Indrioko S."/>
            <person name="Kosugi Y."/>
            <person name="Izuno A."/>
            <person name="Isagi Y."/>
            <person name="Lee S.L."/>
            <person name="Shimizu K.K."/>
        </authorList>
    </citation>
    <scope>NUCLEOTIDE SEQUENCE [LARGE SCALE GENOMIC DNA]</scope>
    <source>
        <strain evidence="8">214</strain>
    </source>
</reference>
<feature type="region of interest" description="Disordered" evidence="6">
    <location>
        <begin position="319"/>
        <end position="344"/>
    </location>
</feature>
<keyword evidence="9" id="KW-1185">Reference proteome</keyword>
<dbReference type="CDD" id="cd10017">
    <property type="entry name" value="B3_DNA"/>
    <property type="match status" value="2"/>
</dbReference>
<keyword evidence="5" id="KW-0539">Nucleus</keyword>
<dbReference type="SUPFAM" id="SSF101936">
    <property type="entry name" value="DNA-binding pseudobarrel domain"/>
    <property type="match status" value="2"/>
</dbReference>
<dbReference type="InterPro" id="IPR015300">
    <property type="entry name" value="DNA-bd_pseudobarrel_sf"/>
</dbReference>
<evidence type="ECO:0000256" key="1">
    <source>
        <dbReference type="ARBA" id="ARBA00004123"/>
    </source>
</evidence>
<dbReference type="Gene3D" id="2.40.330.10">
    <property type="entry name" value="DNA-binding pseudobarrel domain"/>
    <property type="match status" value="2"/>
</dbReference>
<dbReference type="PROSITE" id="PS50863">
    <property type="entry name" value="B3"/>
    <property type="match status" value="2"/>
</dbReference>
<dbReference type="InterPro" id="IPR044837">
    <property type="entry name" value="REM16-like"/>
</dbReference>
<feature type="domain" description="TF-B3" evidence="7">
    <location>
        <begin position="219"/>
        <end position="314"/>
    </location>
</feature>
<keyword evidence="3" id="KW-0238">DNA-binding</keyword>
<dbReference type="PANTHER" id="PTHR31391">
    <property type="entry name" value="B3 DOMAIN-CONTAINING PROTEIN OS11G0197600-RELATED"/>
    <property type="match status" value="1"/>
</dbReference>
<dbReference type="PANTHER" id="PTHR31391:SF106">
    <property type="entry name" value="B3 DOMAIN-CONTAINING PROTEIN OS01G0723500"/>
    <property type="match status" value="1"/>
</dbReference>
<comment type="caution">
    <text evidence="8">The sequence shown here is derived from an EMBL/GenBank/DDBJ whole genome shotgun (WGS) entry which is preliminary data.</text>
</comment>
<gene>
    <name evidence="8" type="ORF">SLEP1_g38702</name>
</gene>
<comment type="subcellular location">
    <subcellularLocation>
        <location evidence="1">Nucleus</location>
    </subcellularLocation>
</comment>
<dbReference type="EMBL" id="BPVZ01000084">
    <property type="protein sequence ID" value="GKV29809.1"/>
    <property type="molecule type" value="Genomic_DNA"/>
</dbReference>
<evidence type="ECO:0000256" key="3">
    <source>
        <dbReference type="ARBA" id="ARBA00023125"/>
    </source>
</evidence>
<protein>
    <recommendedName>
        <fullName evidence="7">TF-B3 domain-containing protein</fullName>
    </recommendedName>
</protein>
<dbReference type="GO" id="GO:0005634">
    <property type="term" value="C:nucleus"/>
    <property type="evidence" value="ECO:0007669"/>
    <property type="project" value="UniProtKB-SubCell"/>
</dbReference>
<evidence type="ECO:0000313" key="8">
    <source>
        <dbReference type="EMBL" id="GKV29809.1"/>
    </source>
</evidence>
<feature type="domain" description="TF-B3" evidence="7">
    <location>
        <begin position="1"/>
        <end position="82"/>
    </location>
</feature>
<dbReference type="InterPro" id="IPR003340">
    <property type="entry name" value="B3_DNA-bd"/>
</dbReference>
<proteinExistence type="predicted"/>